<proteinExistence type="predicted"/>
<feature type="domain" description="NACHT" evidence="2">
    <location>
        <begin position="217"/>
        <end position="353"/>
    </location>
</feature>
<dbReference type="PANTHER" id="PTHR14136">
    <property type="entry name" value="BTB_POZ DOMAIN-CONTAINING PROTEIN KCTD9"/>
    <property type="match status" value="1"/>
</dbReference>
<comment type="caution">
    <text evidence="3">The sequence shown here is derived from an EMBL/GenBank/DDBJ whole genome shotgun (WGS) entry which is preliminary data.</text>
</comment>
<dbReference type="Pfam" id="PF05729">
    <property type="entry name" value="NACHT"/>
    <property type="match status" value="1"/>
</dbReference>
<feature type="non-terminal residue" evidence="3">
    <location>
        <position position="788"/>
    </location>
</feature>
<dbReference type="Gene3D" id="3.40.50.300">
    <property type="entry name" value="P-loop containing nucleotide triphosphate hydrolases"/>
    <property type="match status" value="1"/>
</dbReference>
<dbReference type="InterPro" id="IPR027417">
    <property type="entry name" value="P-loop_NTPase"/>
</dbReference>
<dbReference type="AlphaFoldDB" id="U1PF43"/>
<evidence type="ECO:0000313" key="3">
    <source>
        <dbReference type="EMBL" id="ERH15205.1"/>
    </source>
</evidence>
<dbReference type="SUPFAM" id="SSF52540">
    <property type="entry name" value="P-loop containing nucleoside triphosphate hydrolases"/>
    <property type="match status" value="1"/>
</dbReference>
<name>U1PF43_9ACTO</name>
<keyword evidence="1" id="KW-0175">Coiled coil</keyword>
<evidence type="ECO:0000256" key="1">
    <source>
        <dbReference type="SAM" id="Coils"/>
    </source>
</evidence>
<dbReference type="PROSITE" id="PS50837">
    <property type="entry name" value="NACHT"/>
    <property type="match status" value="1"/>
</dbReference>
<dbReference type="InterPro" id="IPR007111">
    <property type="entry name" value="NACHT_NTPase"/>
</dbReference>
<evidence type="ECO:0000259" key="2">
    <source>
        <dbReference type="PROSITE" id="PS50837"/>
    </source>
</evidence>
<dbReference type="InterPro" id="IPR051082">
    <property type="entry name" value="Pentapeptide-BTB/POZ_domain"/>
</dbReference>
<sequence length="788" mass="89106">LLEVAATEVKLLLDQIADDGELLVLAVNNPDSFSDSLRKLAYARRLDIEQEAEPYFNELVDVVEKQYVKVAPRSSEFGKAALKNLVASKEQVLTITNQNYELSEDTNKEVKNSNAKLDDVKKDVNDIRDKVVAEIKLLSSAKGSVISEEVAEALSKRSKRLTFNPAIQLVDAHAVVGTFDDRKAFDSHSRINRDAYTSDAVERLVSWARGLEGEHSSLCALLGNLGTGKTTSTVMLTRRLLELRKAGEEAPLPIVFDLRDLSPTALKDFGLRTILTQLLANASLSNVTVDNILTTIQDERTLIVFDGLDEVLVHLTSGDRQRLTRSLLEVLNLGRQNSQEENPRTRLLLSCRTQYFRTVKEEFSFFDGQGRENKRGKDYLVLTLLPFDEEQIREYLRRNVPGADINQLMETICSVYNLRELASQPVLLNMIRQVLPTIYEDLSVGRRVRSVDLYEGFVNEWLGRDDGKHSLIPEHKIQLMTHLAWQVWRSGSRTWSAHGMEKWMLQFLDNHPKMELHYAGRMPDQWKQDFRTATFLTRRGDDFSFEHSSLLEYFLAVRLADSLEAESEDEARVAWDITRPSDEAFAFFAELIDRFSATAQQQRLARLTRVGRHANPNARANVFAYTLRALDKGAPHPRTDALNLADTDLRGWTIGSEKTPLNLTGVSLRGARLDDARIRRARLDGIDATAASMQRTLLEHCTLSDANLEEADLAGTVFRHCDMEGASLDKATRYRTQLLHTKGYRRELPDILTAPLTEDTPLRVLPEAQILGGHSRWVSEVAWSPDGH</sequence>
<dbReference type="Gene3D" id="2.160.20.80">
    <property type="entry name" value="E3 ubiquitin-protein ligase SopA"/>
    <property type="match status" value="1"/>
</dbReference>
<protein>
    <submittedName>
        <fullName evidence="3">Pentapeptide repeat protein</fullName>
    </submittedName>
</protein>
<gene>
    <name evidence="3" type="ORF">HMPREF1978_01286</name>
</gene>
<reference evidence="3 4" key="1">
    <citation type="submission" date="2013-08" db="EMBL/GenBank/DDBJ databases">
        <authorList>
            <person name="Weinstock G."/>
            <person name="Sodergren E."/>
            <person name="Wylie T."/>
            <person name="Fulton L."/>
            <person name="Fulton R."/>
            <person name="Fronick C."/>
            <person name="O'Laughlin M."/>
            <person name="Godfrey J."/>
            <person name="Miner T."/>
            <person name="Herter B."/>
            <person name="Appelbaum E."/>
            <person name="Cordes M."/>
            <person name="Lek S."/>
            <person name="Wollam A."/>
            <person name="Pepin K.H."/>
            <person name="Palsikar V.B."/>
            <person name="Mitreva M."/>
            <person name="Wilson R.K."/>
        </authorList>
    </citation>
    <scope>NUCLEOTIDE SEQUENCE [LARGE SCALE GENOMIC DNA]</scope>
    <source>
        <strain evidence="3 4">F0530</strain>
    </source>
</reference>
<dbReference type="Proteomes" id="UP000016481">
    <property type="component" value="Unassembled WGS sequence"/>
</dbReference>
<dbReference type="Pfam" id="PF00805">
    <property type="entry name" value="Pentapeptide"/>
    <property type="match status" value="1"/>
</dbReference>
<dbReference type="PANTHER" id="PTHR14136:SF17">
    <property type="entry name" value="BTB_POZ DOMAIN-CONTAINING PROTEIN KCTD9"/>
    <property type="match status" value="1"/>
</dbReference>
<feature type="non-terminal residue" evidence="3">
    <location>
        <position position="1"/>
    </location>
</feature>
<evidence type="ECO:0000313" key="4">
    <source>
        <dbReference type="Proteomes" id="UP000016481"/>
    </source>
</evidence>
<dbReference type="SUPFAM" id="SSF141571">
    <property type="entry name" value="Pentapeptide repeat-like"/>
    <property type="match status" value="1"/>
</dbReference>
<dbReference type="InterPro" id="IPR001646">
    <property type="entry name" value="5peptide_repeat"/>
</dbReference>
<dbReference type="HOGENOM" id="CLU_356238_0_0_11"/>
<dbReference type="EMBL" id="AWSC01000048">
    <property type="protein sequence ID" value="ERH15205.1"/>
    <property type="molecule type" value="Genomic_DNA"/>
</dbReference>
<organism evidence="3 4">
    <name type="scientific">Actinomyces graevenitzii F0530</name>
    <dbReference type="NCBI Taxonomy" id="1321817"/>
    <lineage>
        <taxon>Bacteria</taxon>
        <taxon>Bacillati</taxon>
        <taxon>Actinomycetota</taxon>
        <taxon>Actinomycetes</taxon>
        <taxon>Actinomycetales</taxon>
        <taxon>Actinomycetaceae</taxon>
        <taxon>Actinomyces</taxon>
    </lineage>
</organism>
<feature type="coiled-coil region" evidence="1">
    <location>
        <begin position="103"/>
        <end position="130"/>
    </location>
</feature>
<accession>U1PF43</accession>